<evidence type="ECO:0000313" key="3">
    <source>
        <dbReference type="Proteomes" id="UP001196413"/>
    </source>
</evidence>
<dbReference type="Proteomes" id="UP001196413">
    <property type="component" value="Unassembled WGS sequence"/>
</dbReference>
<feature type="chain" id="PRO_5042286088" evidence="1">
    <location>
        <begin position="23"/>
        <end position="157"/>
    </location>
</feature>
<evidence type="ECO:0000313" key="2">
    <source>
        <dbReference type="EMBL" id="KAJ1350252.1"/>
    </source>
</evidence>
<gene>
    <name evidence="2" type="ORF">KIN20_005994</name>
</gene>
<comment type="caution">
    <text evidence="2">The sequence shown here is derived from an EMBL/GenBank/DDBJ whole genome shotgun (WGS) entry which is preliminary data.</text>
</comment>
<accession>A0AAD5M104</accession>
<reference evidence="2" key="1">
    <citation type="submission" date="2021-06" db="EMBL/GenBank/DDBJ databases">
        <title>Parelaphostrongylus tenuis whole genome reference sequence.</title>
        <authorList>
            <person name="Garwood T.J."/>
            <person name="Larsen P.A."/>
            <person name="Fountain-Jones N.M."/>
            <person name="Garbe J.R."/>
            <person name="Macchietto M.G."/>
            <person name="Kania S.A."/>
            <person name="Gerhold R.W."/>
            <person name="Richards J.E."/>
            <person name="Wolf T.M."/>
        </authorList>
    </citation>
    <scope>NUCLEOTIDE SEQUENCE</scope>
    <source>
        <strain evidence="2">MNPRO001-30</strain>
        <tissue evidence="2">Meninges</tissue>
    </source>
</reference>
<proteinExistence type="predicted"/>
<feature type="signal peptide" evidence="1">
    <location>
        <begin position="1"/>
        <end position="22"/>
    </location>
</feature>
<sequence>MAGHPTDLVVILLLATILTVFGCGVIPSGQVSTRNFVVTGFTLPVAMVYTNMATISAQHPGIASSRNGVRAFISRLVMQTVFDVLEGYGRRALLPDAVISSILGQLNVTVIYEPMQCQKVFSTAAAMRGYPVLNVNSKDFRQKYNMYLDKAEQCVIF</sequence>
<protein>
    <submittedName>
        <fullName evidence="2">Uncharacterized protein</fullName>
    </submittedName>
</protein>
<evidence type="ECO:0000256" key="1">
    <source>
        <dbReference type="SAM" id="SignalP"/>
    </source>
</evidence>
<name>A0AAD5M104_PARTN</name>
<keyword evidence="1" id="KW-0732">Signal</keyword>
<keyword evidence="3" id="KW-1185">Reference proteome</keyword>
<dbReference type="AlphaFoldDB" id="A0AAD5M104"/>
<organism evidence="2 3">
    <name type="scientific">Parelaphostrongylus tenuis</name>
    <name type="common">Meningeal worm</name>
    <dbReference type="NCBI Taxonomy" id="148309"/>
    <lineage>
        <taxon>Eukaryota</taxon>
        <taxon>Metazoa</taxon>
        <taxon>Ecdysozoa</taxon>
        <taxon>Nematoda</taxon>
        <taxon>Chromadorea</taxon>
        <taxon>Rhabditida</taxon>
        <taxon>Rhabditina</taxon>
        <taxon>Rhabditomorpha</taxon>
        <taxon>Strongyloidea</taxon>
        <taxon>Metastrongylidae</taxon>
        <taxon>Parelaphostrongylus</taxon>
    </lineage>
</organism>
<dbReference type="EMBL" id="JAHQIW010000822">
    <property type="protein sequence ID" value="KAJ1350252.1"/>
    <property type="molecule type" value="Genomic_DNA"/>
</dbReference>